<evidence type="ECO:0000313" key="2">
    <source>
        <dbReference type="EMBL" id="GAP13285.1"/>
    </source>
</evidence>
<feature type="transmembrane region" description="Helical" evidence="1">
    <location>
        <begin position="61"/>
        <end position="79"/>
    </location>
</feature>
<keyword evidence="1" id="KW-0472">Membrane</keyword>
<reference evidence="2" key="1">
    <citation type="submission" date="2015-07" db="EMBL/GenBank/DDBJ databases">
        <title>Draft Genome Sequences of Anaerolinea thermolimosa IMO-1, Bellilinea caldifistulae GOMI-1, Leptolinea tardivitalis YMTK-2, Levilinea saccharolytica KIBI-1,Longilinea arvoryzae KOME-1, Previously Described as Members of the Anaerolineaceae (Chloroflexi).</title>
        <authorList>
            <person name="Sekiguchi Y."/>
            <person name="Ohashi A."/>
            <person name="Matsuura N."/>
            <person name="Tourlousse M.D."/>
        </authorList>
    </citation>
    <scope>NUCLEOTIDE SEQUENCE [LARGE SCALE GENOMIC DNA]</scope>
    <source>
        <strain evidence="2">KOME-1</strain>
    </source>
</reference>
<dbReference type="Proteomes" id="UP000055060">
    <property type="component" value="Unassembled WGS sequence"/>
</dbReference>
<keyword evidence="1" id="KW-1133">Transmembrane helix</keyword>
<dbReference type="EMBL" id="DF967972">
    <property type="protein sequence ID" value="GAP13285.1"/>
    <property type="molecule type" value="Genomic_DNA"/>
</dbReference>
<evidence type="ECO:0000256" key="1">
    <source>
        <dbReference type="SAM" id="Phobius"/>
    </source>
</evidence>
<evidence type="ECO:0000313" key="3">
    <source>
        <dbReference type="Proteomes" id="UP000055060"/>
    </source>
</evidence>
<name>A0A0S7BHP5_9CHLR</name>
<accession>A0A0S7BHP5</accession>
<gene>
    <name evidence="2" type="ORF">LARV_01038</name>
</gene>
<feature type="transmembrane region" description="Helical" evidence="1">
    <location>
        <begin position="86"/>
        <end position="103"/>
    </location>
</feature>
<organism evidence="2">
    <name type="scientific">Longilinea arvoryzae</name>
    <dbReference type="NCBI Taxonomy" id="360412"/>
    <lineage>
        <taxon>Bacteria</taxon>
        <taxon>Bacillati</taxon>
        <taxon>Chloroflexota</taxon>
        <taxon>Anaerolineae</taxon>
        <taxon>Anaerolineales</taxon>
        <taxon>Anaerolineaceae</taxon>
        <taxon>Longilinea</taxon>
    </lineage>
</organism>
<feature type="transmembrane region" description="Helical" evidence="1">
    <location>
        <begin position="25"/>
        <end position="46"/>
    </location>
</feature>
<protein>
    <submittedName>
        <fullName evidence="2">Uncharacterized protein</fullName>
    </submittedName>
</protein>
<dbReference type="RefSeq" id="WP_075072632.1">
    <property type="nucleotide sequence ID" value="NZ_DF967972.1"/>
</dbReference>
<dbReference type="STRING" id="360412.LARV_01038"/>
<sequence>MSDSTPGGKPGEPQTSAEKFGPFKVITIVLIVVGLSDIAAGVLNLVRGLNEGSMDALLPEVIFYAATGTLIILSALLLYKRKALGMWILIASILGSTAYTLIVKHSLDLILILFGAAVIWQLVIFLRQGEIR</sequence>
<feature type="transmembrane region" description="Helical" evidence="1">
    <location>
        <begin position="109"/>
        <end position="126"/>
    </location>
</feature>
<keyword evidence="1" id="KW-0812">Transmembrane</keyword>
<proteinExistence type="predicted"/>
<keyword evidence="3" id="KW-1185">Reference proteome</keyword>
<dbReference type="AlphaFoldDB" id="A0A0S7BHP5"/>